<feature type="region of interest" description="Disordered" evidence="1">
    <location>
        <begin position="1"/>
        <end position="84"/>
    </location>
</feature>
<name>A0AAI8VVD7_9PEZI</name>
<reference evidence="2" key="1">
    <citation type="submission" date="2023-10" db="EMBL/GenBank/DDBJ databases">
        <authorList>
            <person name="Hackl T."/>
        </authorList>
    </citation>
    <scope>NUCLEOTIDE SEQUENCE</scope>
</reference>
<comment type="caution">
    <text evidence="2">The sequence shown here is derived from an EMBL/GenBank/DDBJ whole genome shotgun (WGS) entry which is preliminary data.</text>
</comment>
<dbReference type="AlphaFoldDB" id="A0AAI8VVD7"/>
<organism evidence="2 3">
    <name type="scientific">Anthostomella pinea</name>
    <dbReference type="NCBI Taxonomy" id="933095"/>
    <lineage>
        <taxon>Eukaryota</taxon>
        <taxon>Fungi</taxon>
        <taxon>Dikarya</taxon>
        <taxon>Ascomycota</taxon>
        <taxon>Pezizomycotina</taxon>
        <taxon>Sordariomycetes</taxon>
        <taxon>Xylariomycetidae</taxon>
        <taxon>Xylariales</taxon>
        <taxon>Xylariaceae</taxon>
        <taxon>Anthostomella</taxon>
    </lineage>
</organism>
<evidence type="ECO:0000313" key="2">
    <source>
        <dbReference type="EMBL" id="CAJ2511761.1"/>
    </source>
</evidence>
<keyword evidence="3" id="KW-1185">Reference proteome</keyword>
<accession>A0AAI8VVD7</accession>
<dbReference type="EMBL" id="CAUWAG010000018">
    <property type="protein sequence ID" value="CAJ2511761.1"/>
    <property type="molecule type" value="Genomic_DNA"/>
</dbReference>
<feature type="region of interest" description="Disordered" evidence="1">
    <location>
        <begin position="132"/>
        <end position="155"/>
    </location>
</feature>
<sequence>MADNVGITTREPDDEVVALAEPGREAESLAGPPSMANSMDALESQPKNNDKSPEKSADSGAEDLAAPKPEDFEPGPGPFIGDIGVSFPELRDDRYSLSLLIYLWANVRDFGSEKHVELLQEHIRRASNLLPSEYGSADHTGDSGPSSTTRNKGDCSIGFVGGRNLNTIGFP</sequence>
<evidence type="ECO:0000313" key="3">
    <source>
        <dbReference type="Proteomes" id="UP001295740"/>
    </source>
</evidence>
<proteinExistence type="predicted"/>
<feature type="compositionally biased region" description="Basic and acidic residues" evidence="1">
    <location>
        <begin position="48"/>
        <end position="57"/>
    </location>
</feature>
<protein>
    <submittedName>
        <fullName evidence="2">Uu.00g073860.m01.CDS01</fullName>
    </submittedName>
</protein>
<evidence type="ECO:0000256" key="1">
    <source>
        <dbReference type="SAM" id="MobiDB-lite"/>
    </source>
</evidence>
<gene>
    <name evidence="2" type="ORF">KHLLAP_LOCUS12229</name>
</gene>
<dbReference type="Proteomes" id="UP001295740">
    <property type="component" value="Unassembled WGS sequence"/>
</dbReference>